<reference evidence="19 20" key="1">
    <citation type="submission" date="2019-10" db="EMBL/GenBank/DDBJ databases">
        <title>Whole genome shotgun sequence of Acrocarpospora macrocephala NBRC 16266.</title>
        <authorList>
            <person name="Ichikawa N."/>
            <person name="Kimura A."/>
            <person name="Kitahashi Y."/>
            <person name="Komaki H."/>
            <person name="Oguchi A."/>
        </authorList>
    </citation>
    <scope>NUCLEOTIDE SEQUENCE [LARGE SCALE GENOMIC DNA]</scope>
    <source>
        <strain evidence="19 20">NBRC 16266</strain>
    </source>
</reference>
<name>A0A5M3X2U8_9ACTN</name>
<dbReference type="InterPro" id="IPR000212">
    <property type="entry name" value="DNA_helicase_UvrD/REP"/>
</dbReference>
<dbReference type="PROSITE" id="PS51198">
    <property type="entry name" value="UVRD_HELICASE_ATP_BIND"/>
    <property type="match status" value="1"/>
</dbReference>
<evidence type="ECO:0000256" key="1">
    <source>
        <dbReference type="ARBA" id="ARBA00009922"/>
    </source>
</evidence>
<keyword evidence="8 15" id="KW-0067">ATP-binding</keyword>
<dbReference type="Gene3D" id="1.10.486.10">
    <property type="entry name" value="PCRA, domain 4"/>
    <property type="match status" value="2"/>
</dbReference>
<evidence type="ECO:0000256" key="14">
    <source>
        <dbReference type="ARBA" id="ARBA00048988"/>
    </source>
</evidence>
<dbReference type="Gene3D" id="3.40.50.300">
    <property type="entry name" value="P-loop containing nucleotide triphosphate hydrolases"/>
    <property type="match status" value="3"/>
</dbReference>
<evidence type="ECO:0000256" key="15">
    <source>
        <dbReference type="PROSITE-ProRule" id="PRU00560"/>
    </source>
</evidence>
<evidence type="ECO:0000313" key="19">
    <source>
        <dbReference type="EMBL" id="GES16067.1"/>
    </source>
</evidence>
<organism evidence="19 20">
    <name type="scientific">Acrocarpospora macrocephala</name>
    <dbReference type="NCBI Taxonomy" id="150177"/>
    <lineage>
        <taxon>Bacteria</taxon>
        <taxon>Bacillati</taxon>
        <taxon>Actinomycetota</taxon>
        <taxon>Actinomycetes</taxon>
        <taxon>Streptosporangiales</taxon>
        <taxon>Streptosporangiaceae</taxon>
        <taxon>Acrocarpospora</taxon>
    </lineage>
</organism>
<keyword evidence="10" id="KW-0234">DNA repair</keyword>
<keyword evidence="7" id="KW-0269">Exonuclease</keyword>
<evidence type="ECO:0000256" key="5">
    <source>
        <dbReference type="ARBA" id="ARBA00022801"/>
    </source>
</evidence>
<dbReference type="Gene3D" id="1.10.10.160">
    <property type="match status" value="1"/>
</dbReference>
<keyword evidence="20" id="KW-1185">Reference proteome</keyword>
<evidence type="ECO:0000256" key="13">
    <source>
        <dbReference type="ARBA" id="ARBA00034808"/>
    </source>
</evidence>
<dbReference type="GO" id="GO:0003677">
    <property type="term" value="F:DNA binding"/>
    <property type="evidence" value="ECO:0007669"/>
    <property type="project" value="UniProtKB-KW"/>
</dbReference>
<keyword evidence="9" id="KW-0238">DNA-binding</keyword>
<dbReference type="InterPro" id="IPR013986">
    <property type="entry name" value="DExx_box_DNA_helicase_dom_sf"/>
</dbReference>
<evidence type="ECO:0000259" key="17">
    <source>
        <dbReference type="PROSITE" id="PS51198"/>
    </source>
</evidence>
<feature type="compositionally biased region" description="Basic and acidic residues" evidence="16">
    <location>
        <begin position="551"/>
        <end position="568"/>
    </location>
</feature>
<keyword evidence="6 15" id="KW-0347">Helicase</keyword>
<feature type="domain" description="UvrD-like helicase ATP-binding" evidence="17">
    <location>
        <begin position="17"/>
        <end position="317"/>
    </location>
</feature>
<dbReference type="PROSITE" id="PS51217">
    <property type="entry name" value="UVRD_HELICASE_CTER"/>
    <property type="match status" value="1"/>
</dbReference>
<dbReference type="PANTHER" id="PTHR11070:SF59">
    <property type="entry name" value="DNA 3'-5' HELICASE"/>
    <property type="match status" value="1"/>
</dbReference>
<dbReference type="GO" id="GO:0043138">
    <property type="term" value="F:3'-5' DNA helicase activity"/>
    <property type="evidence" value="ECO:0007669"/>
    <property type="project" value="UniProtKB-EC"/>
</dbReference>
<keyword evidence="11" id="KW-0413">Isomerase</keyword>
<comment type="catalytic activity">
    <reaction evidence="12">
        <text>Couples ATP hydrolysis with the unwinding of duplex DNA by translocating in the 3'-5' direction.</text>
        <dbReference type="EC" id="5.6.2.4"/>
    </reaction>
</comment>
<evidence type="ECO:0000256" key="11">
    <source>
        <dbReference type="ARBA" id="ARBA00023235"/>
    </source>
</evidence>
<dbReference type="PANTHER" id="PTHR11070">
    <property type="entry name" value="UVRD / RECB / PCRA DNA HELICASE FAMILY MEMBER"/>
    <property type="match status" value="1"/>
</dbReference>
<comment type="caution">
    <text evidence="19">The sequence shown here is derived from an EMBL/GenBank/DDBJ whole genome shotgun (WGS) entry which is preliminary data.</text>
</comment>
<protein>
    <recommendedName>
        <fullName evidence="13">DNA 3'-5' helicase</fullName>
        <ecNumber evidence="13">5.6.2.4</ecNumber>
    </recommendedName>
</protein>
<dbReference type="Proteomes" id="UP000331127">
    <property type="component" value="Unassembled WGS sequence"/>
</dbReference>
<evidence type="ECO:0000256" key="8">
    <source>
        <dbReference type="ARBA" id="ARBA00022840"/>
    </source>
</evidence>
<dbReference type="Pfam" id="PF13361">
    <property type="entry name" value="UvrD_C"/>
    <property type="match status" value="1"/>
</dbReference>
<dbReference type="GO" id="GO:0005829">
    <property type="term" value="C:cytosol"/>
    <property type="evidence" value="ECO:0007669"/>
    <property type="project" value="TreeGrafter"/>
</dbReference>
<dbReference type="CDD" id="cd17932">
    <property type="entry name" value="DEXQc_UvrD"/>
    <property type="match status" value="1"/>
</dbReference>
<dbReference type="GO" id="GO:0000725">
    <property type="term" value="P:recombinational repair"/>
    <property type="evidence" value="ECO:0007669"/>
    <property type="project" value="TreeGrafter"/>
</dbReference>
<dbReference type="GO" id="GO:0005524">
    <property type="term" value="F:ATP binding"/>
    <property type="evidence" value="ECO:0007669"/>
    <property type="project" value="UniProtKB-UniRule"/>
</dbReference>
<dbReference type="Gene3D" id="3.90.320.10">
    <property type="match status" value="1"/>
</dbReference>
<keyword evidence="4" id="KW-0227">DNA damage</keyword>
<feature type="domain" description="UvrD-like helicase C-terminal" evidence="18">
    <location>
        <begin position="363"/>
        <end position="794"/>
    </location>
</feature>
<comment type="catalytic activity">
    <reaction evidence="14">
        <text>ATP + H2O = ADP + phosphate + H(+)</text>
        <dbReference type="Rhea" id="RHEA:13065"/>
        <dbReference type="ChEBI" id="CHEBI:15377"/>
        <dbReference type="ChEBI" id="CHEBI:15378"/>
        <dbReference type="ChEBI" id="CHEBI:30616"/>
        <dbReference type="ChEBI" id="CHEBI:43474"/>
        <dbReference type="ChEBI" id="CHEBI:456216"/>
        <dbReference type="EC" id="5.6.2.4"/>
    </reaction>
</comment>
<dbReference type="InterPro" id="IPR038726">
    <property type="entry name" value="PDDEXK_AddAB-type"/>
</dbReference>
<evidence type="ECO:0000256" key="6">
    <source>
        <dbReference type="ARBA" id="ARBA00022806"/>
    </source>
</evidence>
<dbReference type="RefSeq" id="WP_155361140.1">
    <property type="nucleotide sequence ID" value="NZ_BAAAHL010000042.1"/>
</dbReference>
<dbReference type="InterPro" id="IPR027417">
    <property type="entry name" value="P-loop_NTPase"/>
</dbReference>
<evidence type="ECO:0000313" key="20">
    <source>
        <dbReference type="Proteomes" id="UP000331127"/>
    </source>
</evidence>
<feature type="compositionally biased region" description="Gly residues" evidence="16">
    <location>
        <begin position="580"/>
        <end position="589"/>
    </location>
</feature>
<dbReference type="EC" id="5.6.2.4" evidence="13"/>
<evidence type="ECO:0000256" key="10">
    <source>
        <dbReference type="ARBA" id="ARBA00023204"/>
    </source>
</evidence>
<keyword evidence="2" id="KW-0540">Nuclease</keyword>
<dbReference type="AlphaFoldDB" id="A0A5M3X2U8"/>
<evidence type="ECO:0000256" key="3">
    <source>
        <dbReference type="ARBA" id="ARBA00022741"/>
    </source>
</evidence>
<proteinExistence type="inferred from homology"/>
<dbReference type="Pfam" id="PF00580">
    <property type="entry name" value="UvrD-helicase"/>
    <property type="match status" value="1"/>
</dbReference>
<dbReference type="SUPFAM" id="SSF52540">
    <property type="entry name" value="P-loop containing nucleoside triphosphate hydrolases"/>
    <property type="match status" value="1"/>
</dbReference>
<evidence type="ECO:0000256" key="16">
    <source>
        <dbReference type="SAM" id="MobiDB-lite"/>
    </source>
</evidence>
<keyword evidence="3 15" id="KW-0547">Nucleotide-binding</keyword>
<dbReference type="InterPro" id="IPR014017">
    <property type="entry name" value="DNA_helicase_UvrD-like_C"/>
</dbReference>
<dbReference type="OrthoDB" id="5240387at2"/>
<dbReference type="GO" id="GO:0004527">
    <property type="term" value="F:exonuclease activity"/>
    <property type="evidence" value="ECO:0007669"/>
    <property type="project" value="UniProtKB-KW"/>
</dbReference>
<evidence type="ECO:0000256" key="7">
    <source>
        <dbReference type="ARBA" id="ARBA00022839"/>
    </source>
</evidence>
<gene>
    <name evidence="19" type="ORF">Amac_096650</name>
</gene>
<feature type="region of interest" description="Disordered" evidence="16">
    <location>
        <begin position="535"/>
        <end position="626"/>
    </location>
</feature>
<evidence type="ECO:0000256" key="12">
    <source>
        <dbReference type="ARBA" id="ARBA00034617"/>
    </source>
</evidence>
<evidence type="ECO:0000256" key="2">
    <source>
        <dbReference type="ARBA" id="ARBA00022722"/>
    </source>
</evidence>
<accession>A0A5M3X2U8</accession>
<dbReference type="Pfam" id="PF12705">
    <property type="entry name" value="PDDEXK_1"/>
    <property type="match status" value="1"/>
</dbReference>
<sequence>MSYRLVRRGGVGRGIAPVLDEHQRAVVDHRGGPLLVLAGPGTGKTTTLVESVVERIERRGIDPERVLVLTFSRKAAGELRERITARLRRTTRTPLALTFHSYAYALLRREALLADEPPPRLLTGPEQLLEVRRLLHGELEDGARLWPERMREGLKTRGFAEELRDFLSRAAERGLDGDALIHLGRTHGRADWEAAGHFSHRYEDRFDLDPTPSLDYAELIREAAGLLSHGEPRTRERAAYDWIFVDEYQDTDPAQESLLRQLAGQGRNLVAVGDPDQSIYGFRGADVQGILKFPDRFRTITGQEAPVIALHLSRRSGSDLLTASRRVASRLPSAPMPTNERDLYIQPTLWDTPTEGALPTNDDGLVGRNPVRVVGKRGGHRDLVAADDDEPGSVRVILADSESQEAAVVADVLRRAHLLDGVPWSRMAVLVRSATRQVPTLRRALLTVGVPVVVAGDEVPLIQEPGVRPLVTLLRAAVRPSALDVATAEELLTGPVGATDMIGVRRLRRALRIAEHEALAAAAQGEAVVVGDGQAVSTGEEGADSEGDADGLGKGEKGVRDLGERDADGLGAGEESAEGPGEGDTGGLRAGMEGADDLGEQPAGGLGAEEEGAGGRDADGLSAGGADELGAAQEGVEGQEDGARQPMLPFGMRSSDEMVIAALRDERELGLLEPHVAAPAERVARLLKVAREAARKSGTAEEVLWEVWQASGLSEKWTSVSLGGGARGAQADRDLDGVVSLFDYAAKFVDRLPKAGIEVFLDDLVAQEIPADSLAEQAPDGEAVRILTAHRSKGLEWDVVVVAGVQEGIWPDLRLRGSLLGTETLVEVAGGSGLDGTDAVKAALGSKMLGEERRLFYVAATRAKRKLVVTAVGGEDAEERPSRFLAELLPGELEAATVDDRARWLSMPALVADLRATVCDQSRPEPLRRAAARHLARLAEAKIPGADPKTWYALTELSDDRPLAWPDDIVRISPSAVENFTKCSLRWVLETAVGASSASVSQSLGTVIHAIAVLAAEDNPVDALSGRLDEIWDELDFGGLWFNRKQRHVAEQMVERFLRWHAENPRELIAPEEAFTAVVSDGVVIKGRVDRVERDGEGRAVIIDIKTGTSKPKDDELDRHPQLGVYQLATLLGAFKRHGLVEPGGAALVQLGKAAGKDAKEQRQGALRDDPDPGWAEDLVTTVAAGMSSQLFVAKVNDGCRTCAAKISCPVNDSGGQVC</sequence>
<dbReference type="InterPro" id="IPR011604">
    <property type="entry name" value="PDDEXK-like_dom_sf"/>
</dbReference>
<evidence type="ECO:0000256" key="4">
    <source>
        <dbReference type="ARBA" id="ARBA00022763"/>
    </source>
</evidence>
<dbReference type="EMBL" id="BLAE01000090">
    <property type="protein sequence ID" value="GES16067.1"/>
    <property type="molecule type" value="Genomic_DNA"/>
</dbReference>
<feature type="binding site" evidence="15">
    <location>
        <begin position="38"/>
        <end position="45"/>
    </location>
    <ligand>
        <name>ATP</name>
        <dbReference type="ChEBI" id="CHEBI:30616"/>
    </ligand>
</feature>
<keyword evidence="5 15" id="KW-0378">Hydrolase</keyword>
<evidence type="ECO:0000259" key="18">
    <source>
        <dbReference type="PROSITE" id="PS51217"/>
    </source>
</evidence>
<dbReference type="InterPro" id="IPR014016">
    <property type="entry name" value="UvrD-like_ATP-bd"/>
</dbReference>
<dbReference type="GO" id="GO:0033202">
    <property type="term" value="C:DNA helicase complex"/>
    <property type="evidence" value="ECO:0007669"/>
    <property type="project" value="TreeGrafter"/>
</dbReference>
<evidence type="ECO:0000256" key="9">
    <source>
        <dbReference type="ARBA" id="ARBA00023125"/>
    </source>
</evidence>
<comment type="similarity">
    <text evidence="1">Belongs to the helicase family. UvrD subfamily.</text>
</comment>